<name>A0ABT4AXV0_9ACTN</name>
<keyword evidence="3" id="KW-1185">Reference proteome</keyword>
<keyword evidence="1" id="KW-0472">Membrane</keyword>
<accession>A0ABT4AXV0</accession>
<sequence length="304" mass="32042">MSRPSLNELDQLAALDPMRDFEPTPERRARATAALDETMRLVPTSHVERRKIASAGLRERMRLVFAARPAGLRETARPAGPRETARFVSGSARRPVGRRLVFSGAALAVAATVAVAAVQFVPGEDGNRAYAWTATPKAVPDADALAQARQCAAGWSDGRPAPTAADIVLSERRGTATLLLVKNGAELTSCFVLDPAQGPAGGDLLDTSAEPPAAGRVLNDSMGATEGSQGWYSSLIGRAGAGVEKVEIELPDGTKVRASLKNGWWAAWWPGAEGGKADGVKIVVDADGKTRSFKPSEIFATQHP</sequence>
<dbReference type="RefSeq" id="WP_267563146.1">
    <property type="nucleotide sequence ID" value="NZ_JAPNTZ010000004.1"/>
</dbReference>
<dbReference type="EMBL" id="JAPNTZ010000004">
    <property type="protein sequence ID" value="MCY1139067.1"/>
    <property type="molecule type" value="Genomic_DNA"/>
</dbReference>
<protein>
    <submittedName>
        <fullName evidence="2">Uncharacterized protein</fullName>
    </submittedName>
</protein>
<dbReference type="Proteomes" id="UP001151002">
    <property type="component" value="Unassembled WGS sequence"/>
</dbReference>
<organism evidence="2 3">
    <name type="scientific">Paractinoplanes pyxinae</name>
    <dbReference type="NCBI Taxonomy" id="2997416"/>
    <lineage>
        <taxon>Bacteria</taxon>
        <taxon>Bacillati</taxon>
        <taxon>Actinomycetota</taxon>
        <taxon>Actinomycetes</taxon>
        <taxon>Micromonosporales</taxon>
        <taxon>Micromonosporaceae</taxon>
        <taxon>Paractinoplanes</taxon>
    </lineage>
</organism>
<proteinExistence type="predicted"/>
<evidence type="ECO:0000256" key="1">
    <source>
        <dbReference type="SAM" id="Phobius"/>
    </source>
</evidence>
<keyword evidence="1" id="KW-0812">Transmembrane</keyword>
<reference evidence="2" key="1">
    <citation type="submission" date="2022-11" db="EMBL/GenBank/DDBJ databases">
        <authorList>
            <person name="Somphong A."/>
            <person name="Phongsopitanun W."/>
        </authorList>
    </citation>
    <scope>NUCLEOTIDE SEQUENCE</scope>
    <source>
        <strain evidence="2">Pm04-4</strain>
    </source>
</reference>
<feature type="transmembrane region" description="Helical" evidence="1">
    <location>
        <begin position="100"/>
        <end position="121"/>
    </location>
</feature>
<evidence type="ECO:0000313" key="3">
    <source>
        <dbReference type="Proteomes" id="UP001151002"/>
    </source>
</evidence>
<comment type="caution">
    <text evidence="2">The sequence shown here is derived from an EMBL/GenBank/DDBJ whole genome shotgun (WGS) entry which is preliminary data.</text>
</comment>
<keyword evidence="1" id="KW-1133">Transmembrane helix</keyword>
<gene>
    <name evidence="2" type="ORF">OWR29_13805</name>
</gene>
<evidence type="ECO:0000313" key="2">
    <source>
        <dbReference type="EMBL" id="MCY1139067.1"/>
    </source>
</evidence>